<dbReference type="PANTHER" id="PTHR42874">
    <property type="entry name" value="URICASE"/>
    <property type="match status" value="1"/>
</dbReference>
<evidence type="ECO:0000256" key="11">
    <source>
        <dbReference type="ARBA" id="ARBA00048818"/>
    </source>
</evidence>
<feature type="binding site" evidence="14">
    <location>
        <position position="190"/>
    </location>
    <ligand>
        <name>5-hydroxyisourate</name>
        <dbReference type="ChEBI" id="CHEBI:18072"/>
    </ligand>
</feature>
<evidence type="ECO:0000256" key="9">
    <source>
        <dbReference type="ARBA" id="ARBA00023140"/>
    </source>
</evidence>
<feature type="binding site" evidence="14">
    <location>
        <position position="238"/>
    </location>
    <ligand>
        <name>5-hydroxyisourate</name>
        <dbReference type="ChEBI" id="CHEBI:18072"/>
    </ligand>
</feature>
<keyword evidence="8 12" id="KW-0560">Oxidoreductase</keyword>
<dbReference type="FunFam" id="3.10.270.10:FF:000002">
    <property type="entry name" value="Uricase"/>
    <property type="match status" value="1"/>
</dbReference>
<comment type="similarity">
    <text evidence="4 12 15">Belongs to the uricase family.</text>
</comment>
<dbReference type="Pfam" id="PF01014">
    <property type="entry name" value="Uricase"/>
    <property type="match status" value="2"/>
</dbReference>
<feature type="binding site" evidence="14">
    <location>
        <position position="190"/>
    </location>
    <ligand>
        <name>urate</name>
        <dbReference type="ChEBI" id="CHEBI:17775"/>
    </ligand>
</feature>
<accession>A0A1J1HPB3</accession>
<feature type="binding site" evidence="14">
    <location>
        <position position="265"/>
    </location>
    <ligand>
        <name>urate</name>
        <dbReference type="ChEBI" id="CHEBI:17775"/>
    </ligand>
</feature>
<keyword evidence="9 12" id="KW-0576">Peroxisome</keyword>
<comment type="catalytic activity">
    <reaction evidence="11 12 15">
        <text>urate + O2 + H2O = 5-hydroxyisourate + H2O2</text>
        <dbReference type="Rhea" id="RHEA:21368"/>
        <dbReference type="ChEBI" id="CHEBI:15377"/>
        <dbReference type="ChEBI" id="CHEBI:15379"/>
        <dbReference type="ChEBI" id="CHEBI:16240"/>
        <dbReference type="ChEBI" id="CHEBI:17775"/>
        <dbReference type="ChEBI" id="CHEBI:18072"/>
        <dbReference type="EC" id="1.7.3.3"/>
    </reaction>
</comment>
<feature type="binding site" evidence="14">
    <location>
        <position position="173"/>
    </location>
    <ligand>
        <name>5-hydroxyisourate</name>
        <dbReference type="ChEBI" id="CHEBI:18072"/>
    </ligand>
</feature>
<feature type="binding site" evidence="14">
    <location>
        <position position="238"/>
    </location>
    <ligand>
        <name>urate</name>
        <dbReference type="ChEBI" id="CHEBI:17775"/>
    </ligand>
</feature>
<dbReference type="GO" id="GO:0004846">
    <property type="term" value="F:urate oxidase activity"/>
    <property type="evidence" value="ECO:0007669"/>
    <property type="project" value="UniProtKB-EC"/>
</dbReference>
<protein>
    <recommendedName>
        <fullName evidence="6 12">Uricase</fullName>
        <ecNumber evidence="5 12">1.7.3.3</ecNumber>
    </recommendedName>
    <alternativeName>
        <fullName evidence="10 12">Urate oxidase</fullName>
    </alternativeName>
</protein>
<comment type="pathway">
    <text evidence="3 12">Purine metabolism; urate degradation; (S)-allantoin from urate: step 1/3.</text>
</comment>
<evidence type="ECO:0000256" key="2">
    <source>
        <dbReference type="ARBA" id="ARBA00004275"/>
    </source>
</evidence>
<dbReference type="NCBIfam" id="TIGR03383">
    <property type="entry name" value="urate_oxi"/>
    <property type="match status" value="1"/>
</dbReference>
<evidence type="ECO:0000256" key="10">
    <source>
        <dbReference type="ARBA" id="ARBA00031317"/>
    </source>
</evidence>
<evidence type="ECO:0000256" key="12">
    <source>
        <dbReference type="PIRNR" id="PIRNR000241"/>
    </source>
</evidence>
<evidence type="ECO:0000256" key="8">
    <source>
        <dbReference type="ARBA" id="ARBA00023002"/>
    </source>
</evidence>
<feature type="active site" description="Charge relay system" evidence="13">
    <location>
        <position position="66"/>
    </location>
</feature>
<sequence>MNDSVKGTKPDVTLAGTSYGKSGVRILRVAKDGNVHYIKELEVSTKLTLDTEKDYISGDNSDIIATDSQKNIVYILAKKFGIKSPEDFSILLCNHFLSKYNHVMKVVIEIEEILWNRISYGEASSQMYHNHAFVHTPIYIRNTTVTWNRHEYFPTVISGIKNLRVLKTAQSSFVNFVDDEYRTLPDQKDRIFSTIIDCDWEYMKIPDIDYDKSWEVVKHCILKNFAGDLVCGTPSPSVQHTLYTAEKEALERVPAINTIEMTMPNKHYFAFDFSKFKGLEIESTNDGDTVFLPLDKPSGVIYGKLNRKPSKL</sequence>
<dbReference type="InterPro" id="IPR002042">
    <property type="entry name" value="Uricase"/>
</dbReference>
<evidence type="ECO:0000313" key="16">
    <source>
        <dbReference type="EMBL" id="CRK89803.1"/>
    </source>
</evidence>
<comment type="subcellular location">
    <subcellularLocation>
        <location evidence="2 12">Peroxisome</location>
    </subcellularLocation>
</comment>
<feature type="binding site" evidence="14">
    <location>
        <position position="265"/>
    </location>
    <ligand>
        <name>5-hydroxyisourate</name>
        <dbReference type="ChEBI" id="CHEBI:18072"/>
    </ligand>
</feature>
<feature type="binding site" evidence="14">
    <location>
        <position position="66"/>
    </location>
    <ligand>
        <name>O2</name>
        <dbReference type="ChEBI" id="CHEBI:15379"/>
    </ligand>
</feature>
<dbReference type="GO" id="GO:0006145">
    <property type="term" value="P:purine nucleobase catabolic process"/>
    <property type="evidence" value="ECO:0007669"/>
    <property type="project" value="TreeGrafter"/>
</dbReference>
<dbReference type="EC" id="1.7.3.3" evidence="5 12"/>
<feature type="active site" description="Charge relay system" evidence="13">
    <location>
        <position position="267"/>
    </location>
</feature>
<evidence type="ECO:0000256" key="4">
    <source>
        <dbReference type="ARBA" id="ARBA00009760"/>
    </source>
</evidence>
<evidence type="ECO:0000256" key="15">
    <source>
        <dbReference type="RuleBase" id="RU004455"/>
    </source>
</evidence>
<dbReference type="PANTHER" id="PTHR42874:SF1">
    <property type="entry name" value="URICASE"/>
    <property type="match status" value="1"/>
</dbReference>
<dbReference type="OrthoDB" id="9992118at2759"/>
<dbReference type="SUPFAM" id="SSF55620">
    <property type="entry name" value="Tetrahydrobiopterin biosynthesis enzymes-like"/>
    <property type="match status" value="2"/>
</dbReference>
<dbReference type="PRINTS" id="PR00093">
    <property type="entry name" value="URICASE"/>
</dbReference>
<feature type="binding site" evidence="14">
    <location>
        <position position="239"/>
    </location>
    <ligand>
        <name>urate</name>
        <dbReference type="ChEBI" id="CHEBI:17775"/>
    </ligand>
</feature>
<dbReference type="STRING" id="568069.A0A1J1HPB3"/>
<evidence type="ECO:0000256" key="7">
    <source>
        <dbReference type="ARBA" id="ARBA00022631"/>
    </source>
</evidence>
<dbReference type="PIRSF" id="PIRSF000241">
    <property type="entry name" value="Urate_oxidase"/>
    <property type="match status" value="1"/>
</dbReference>
<dbReference type="GO" id="GO:0019628">
    <property type="term" value="P:urate catabolic process"/>
    <property type="evidence" value="ECO:0007669"/>
    <property type="project" value="UniProtKB-UniPathway"/>
</dbReference>
<evidence type="ECO:0000256" key="1">
    <source>
        <dbReference type="ARBA" id="ARBA00003860"/>
    </source>
</evidence>
<feature type="binding site" evidence="14">
    <location>
        <position position="67"/>
    </location>
    <ligand>
        <name>5-hydroxyisourate</name>
        <dbReference type="ChEBI" id="CHEBI:18072"/>
    </ligand>
</feature>
<feature type="binding site" evidence="14">
    <location>
        <position position="66"/>
    </location>
    <ligand>
        <name>urate</name>
        <dbReference type="ChEBI" id="CHEBI:17775"/>
    </ligand>
</feature>
<evidence type="ECO:0000256" key="3">
    <source>
        <dbReference type="ARBA" id="ARBA00004831"/>
    </source>
</evidence>
<reference evidence="16 17" key="1">
    <citation type="submission" date="2015-04" db="EMBL/GenBank/DDBJ databases">
        <authorList>
            <person name="Syromyatnikov M.Y."/>
            <person name="Popov V.N."/>
        </authorList>
    </citation>
    <scope>NUCLEOTIDE SEQUENCE [LARGE SCALE GENOMIC DNA]</scope>
</reference>
<evidence type="ECO:0000256" key="6">
    <source>
        <dbReference type="ARBA" id="ARBA00017098"/>
    </source>
</evidence>
<evidence type="ECO:0000256" key="14">
    <source>
        <dbReference type="PIRSR" id="PIRSR000241-2"/>
    </source>
</evidence>
<evidence type="ECO:0000256" key="5">
    <source>
        <dbReference type="ARBA" id="ARBA00012598"/>
    </source>
</evidence>
<keyword evidence="7 12" id="KW-0659">Purine metabolism</keyword>
<dbReference type="Proteomes" id="UP000183832">
    <property type="component" value="Unassembled WGS sequence"/>
</dbReference>
<organism evidence="16 17">
    <name type="scientific">Clunio marinus</name>
    <dbReference type="NCBI Taxonomy" id="568069"/>
    <lineage>
        <taxon>Eukaryota</taxon>
        <taxon>Metazoa</taxon>
        <taxon>Ecdysozoa</taxon>
        <taxon>Arthropoda</taxon>
        <taxon>Hexapoda</taxon>
        <taxon>Insecta</taxon>
        <taxon>Pterygota</taxon>
        <taxon>Neoptera</taxon>
        <taxon>Endopterygota</taxon>
        <taxon>Diptera</taxon>
        <taxon>Nematocera</taxon>
        <taxon>Chironomoidea</taxon>
        <taxon>Chironomidae</taxon>
        <taxon>Clunio</taxon>
    </lineage>
</organism>
<feature type="binding site" evidence="14">
    <location>
        <position position="66"/>
    </location>
    <ligand>
        <name>5-hydroxyisourate</name>
        <dbReference type="ChEBI" id="CHEBI:18072"/>
    </ligand>
</feature>
<feature type="binding site" evidence="14">
    <location>
        <position position="265"/>
    </location>
    <ligand>
        <name>O2</name>
        <dbReference type="ChEBI" id="CHEBI:15379"/>
    </ligand>
</feature>
<dbReference type="EMBL" id="CVRI01000014">
    <property type="protein sequence ID" value="CRK89803.1"/>
    <property type="molecule type" value="Genomic_DNA"/>
</dbReference>
<dbReference type="AlphaFoldDB" id="A0A1J1HPB3"/>
<evidence type="ECO:0000313" key="17">
    <source>
        <dbReference type="Proteomes" id="UP000183832"/>
    </source>
</evidence>
<name>A0A1J1HPB3_9DIPT</name>
<feature type="active site" description="Charge relay system" evidence="13">
    <location>
        <position position="21"/>
    </location>
</feature>
<proteinExistence type="inferred from homology"/>
<feature type="binding site" evidence="14">
    <location>
        <position position="239"/>
    </location>
    <ligand>
        <name>5-hydroxyisourate</name>
        <dbReference type="ChEBI" id="CHEBI:18072"/>
    </ligand>
</feature>
<feature type="binding site" evidence="14">
    <location>
        <position position="67"/>
    </location>
    <ligand>
        <name>urate</name>
        <dbReference type="ChEBI" id="CHEBI:17775"/>
    </ligand>
</feature>
<dbReference type="UniPathway" id="UPA00394">
    <property type="reaction ID" value="UER00650"/>
</dbReference>
<gene>
    <name evidence="16" type="primary">similar to Uricase</name>
    <name evidence="16" type="ORF">CLUMA_CG003441</name>
</gene>
<dbReference type="Gene3D" id="3.10.270.10">
    <property type="entry name" value="Urate Oxidase"/>
    <property type="match status" value="1"/>
</dbReference>
<dbReference type="GO" id="GO:0005777">
    <property type="term" value="C:peroxisome"/>
    <property type="evidence" value="ECO:0007669"/>
    <property type="project" value="UniProtKB-SubCell"/>
</dbReference>
<evidence type="ECO:0000256" key="13">
    <source>
        <dbReference type="PIRSR" id="PIRSR000241-1"/>
    </source>
</evidence>
<keyword evidence="17" id="KW-1185">Reference proteome</keyword>
<comment type="function">
    <text evidence="1 12 15">Catalyzes the oxidation of uric acid to 5-hydroxyisourate, which is further processed to form (S)-allantoin.</text>
</comment>
<feature type="binding site" evidence="14">
    <location>
        <position position="173"/>
    </location>
    <ligand>
        <name>urate</name>
        <dbReference type="ChEBI" id="CHEBI:17775"/>
    </ligand>
</feature>